<evidence type="ECO:0000256" key="3">
    <source>
        <dbReference type="ARBA" id="ARBA00022679"/>
    </source>
</evidence>
<organism evidence="12">
    <name type="scientific">Corethron hystrix</name>
    <dbReference type="NCBI Taxonomy" id="216773"/>
    <lineage>
        <taxon>Eukaryota</taxon>
        <taxon>Sar</taxon>
        <taxon>Stramenopiles</taxon>
        <taxon>Ochrophyta</taxon>
        <taxon>Bacillariophyta</taxon>
        <taxon>Coscinodiscophyceae</taxon>
        <taxon>Corethrophycidae</taxon>
        <taxon>Corethrales</taxon>
        <taxon>Corethraceae</taxon>
        <taxon>Corethron</taxon>
    </lineage>
</organism>
<dbReference type="PANTHER" id="PTHR45884">
    <property type="entry name" value="N-ACETYLTRANSFERASE ECO"/>
    <property type="match status" value="1"/>
</dbReference>
<evidence type="ECO:0000256" key="9">
    <source>
        <dbReference type="ARBA" id="ARBA00023315"/>
    </source>
</evidence>
<reference evidence="12" key="1">
    <citation type="submission" date="2021-01" db="EMBL/GenBank/DDBJ databases">
        <authorList>
            <person name="Corre E."/>
            <person name="Pelletier E."/>
            <person name="Niang G."/>
            <person name="Scheremetjew M."/>
            <person name="Finn R."/>
            <person name="Kale V."/>
            <person name="Holt S."/>
            <person name="Cochrane G."/>
            <person name="Meng A."/>
            <person name="Brown T."/>
            <person name="Cohen L."/>
        </authorList>
    </citation>
    <scope>NUCLEOTIDE SEQUENCE</scope>
    <source>
        <strain evidence="12">308</strain>
    </source>
</reference>
<gene>
    <name evidence="12" type="ORF">CHYS00102_LOCUS31336</name>
</gene>
<dbReference type="EMBL" id="HBFR01042842">
    <property type="protein sequence ID" value="CAD8904116.1"/>
    <property type="molecule type" value="Transcribed_RNA"/>
</dbReference>
<dbReference type="PANTHER" id="PTHR45884:SF2">
    <property type="entry name" value="N-ACETYLTRANSFERASE ECO"/>
    <property type="match status" value="1"/>
</dbReference>
<evidence type="ECO:0000256" key="1">
    <source>
        <dbReference type="ARBA" id="ARBA00004123"/>
    </source>
</evidence>
<keyword evidence="8" id="KW-0131">Cell cycle</keyword>
<keyword evidence="3" id="KW-0808">Transferase</keyword>
<proteinExistence type="inferred from homology"/>
<dbReference type="Pfam" id="PF13880">
    <property type="entry name" value="Acetyltransf_13"/>
    <property type="match status" value="1"/>
</dbReference>
<evidence type="ECO:0000256" key="5">
    <source>
        <dbReference type="ARBA" id="ARBA00022771"/>
    </source>
</evidence>
<dbReference type="AlphaFoldDB" id="A0A7S1G1E2"/>
<evidence type="ECO:0000259" key="10">
    <source>
        <dbReference type="Pfam" id="PF13878"/>
    </source>
</evidence>
<accession>A0A7S1G1E2</accession>
<evidence type="ECO:0000256" key="2">
    <source>
        <dbReference type="ARBA" id="ARBA00005816"/>
    </source>
</evidence>
<dbReference type="Pfam" id="PF13878">
    <property type="entry name" value="zf-C2H2_3"/>
    <property type="match status" value="1"/>
</dbReference>
<dbReference type="InterPro" id="IPR028005">
    <property type="entry name" value="AcTrfase_ESCO_Znf_dom"/>
</dbReference>
<comment type="subcellular location">
    <subcellularLocation>
        <location evidence="1">Nucleus</location>
    </subcellularLocation>
</comment>
<keyword evidence="6" id="KW-0862">Zinc</keyword>
<feature type="domain" description="N-acetyltransferase ESCO acetyl-transferase" evidence="11">
    <location>
        <begin position="226"/>
        <end position="293"/>
    </location>
</feature>
<sequence length="295" mass="33064">MNEHSIPSNALKTKNVTSCPLYPKKKRPHCPDNQSLGCLTNRRSHLAIEVTKKLKKVQTNYAAFSAMITDGATNTILTTVRPKTQMYLDFGQKSFGKNTTCEKCGMLYMNGMEEDEATHRKVCQSYLHGVPFRSKKMMRDRTVWSSNGFDIVRIRYDDPVSYRNKVKEVNLVVNRDLGFAENSADKKVTTFLCVTNGRVVALCASESIATGYAMVGPGRRSKVKQRASLGVLKVWTHTNWRRKGLASRLVDLAREKTVYGINVPSTAVAFSSPTVDGGIFAMKYSKMEHPLVYDS</sequence>
<dbReference type="GO" id="GO:0008270">
    <property type="term" value="F:zinc ion binding"/>
    <property type="evidence" value="ECO:0007669"/>
    <property type="project" value="UniProtKB-KW"/>
</dbReference>
<evidence type="ECO:0000256" key="7">
    <source>
        <dbReference type="ARBA" id="ARBA00023242"/>
    </source>
</evidence>
<keyword evidence="4" id="KW-0479">Metal-binding</keyword>
<keyword evidence="5" id="KW-0863">Zinc-finger</keyword>
<name>A0A7S1G1E2_9STRA</name>
<evidence type="ECO:0000259" key="11">
    <source>
        <dbReference type="Pfam" id="PF13880"/>
    </source>
</evidence>
<evidence type="ECO:0000313" key="12">
    <source>
        <dbReference type="EMBL" id="CAD8904116.1"/>
    </source>
</evidence>
<dbReference type="InterPro" id="IPR028009">
    <property type="entry name" value="ESCO_Acetyltransf_dom"/>
</dbReference>
<keyword evidence="7" id="KW-0539">Nucleus</keyword>
<dbReference type="GO" id="GO:0000785">
    <property type="term" value="C:chromatin"/>
    <property type="evidence" value="ECO:0007669"/>
    <property type="project" value="TreeGrafter"/>
</dbReference>
<evidence type="ECO:0000256" key="4">
    <source>
        <dbReference type="ARBA" id="ARBA00022723"/>
    </source>
</evidence>
<dbReference type="Gene3D" id="3.40.630.30">
    <property type="match status" value="1"/>
</dbReference>
<comment type="similarity">
    <text evidence="2">Belongs to the acetyltransferase family. ECO subfamily.</text>
</comment>
<evidence type="ECO:0000256" key="6">
    <source>
        <dbReference type="ARBA" id="ARBA00022833"/>
    </source>
</evidence>
<keyword evidence="9" id="KW-0012">Acyltransferase</keyword>
<dbReference type="GO" id="GO:0007064">
    <property type="term" value="P:mitotic sister chromatid cohesion"/>
    <property type="evidence" value="ECO:0007669"/>
    <property type="project" value="TreeGrafter"/>
</dbReference>
<dbReference type="GO" id="GO:0005634">
    <property type="term" value="C:nucleus"/>
    <property type="evidence" value="ECO:0007669"/>
    <property type="project" value="UniProtKB-SubCell"/>
</dbReference>
<protein>
    <recommendedName>
        <fullName evidence="13">N-acetyltransferase domain-containing protein</fullName>
    </recommendedName>
</protein>
<evidence type="ECO:0008006" key="13">
    <source>
        <dbReference type="Google" id="ProtNLM"/>
    </source>
</evidence>
<feature type="domain" description="N-acetyltransferase ESCO zinc-finger" evidence="10">
    <location>
        <begin position="85"/>
        <end position="124"/>
    </location>
</feature>
<dbReference type="GO" id="GO:0061733">
    <property type="term" value="F:protein-lysine-acetyltransferase activity"/>
    <property type="evidence" value="ECO:0007669"/>
    <property type="project" value="TreeGrafter"/>
</dbReference>
<evidence type="ECO:0000256" key="8">
    <source>
        <dbReference type="ARBA" id="ARBA00023306"/>
    </source>
</evidence>